<dbReference type="InterPro" id="IPR029058">
    <property type="entry name" value="AB_hydrolase_fold"/>
</dbReference>
<dbReference type="InterPro" id="IPR048263">
    <property type="entry name" value="Arb2"/>
</dbReference>
<dbReference type="HOGENOM" id="CLU_048484_3_0_1"/>
<evidence type="ECO:0000313" key="3">
    <source>
        <dbReference type="Proteomes" id="UP000008792"/>
    </source>
</evidence>
<dbReference type="SMR" id="B4M5C5"/>
<dbReference type="GO" id="GO:0035197">
    <property type="term" value="F:siRNA binding"/>
    <property type="evidence" value="ECO:0007669"/>
    <property type="project" value="TreeGrafter"/>
</dbReference>
<dbReference type="KEGG" id="dvi:6632363"/>
<reference evidence="2 3" key="1">
    <citation type="journal article" date="2007" name="Nature">
        <title>Evolution of genes and genomes on the Drosophila phylogeny.</title>
        <authorList>
            <consortium name="Drosophila 12 Genomes Consortium"/>
            <person name="Clark A.G."/>
            <person name="Eisen M.B."/>
            <person name="Smith D.R."/>
            <person name="Bergman C.M."/>
            <person name="Oliver B."/>
            <person name="Markow T.A."/>
            <person name="Kaufman T.C."/>
            <person name="Kellis M."/>
            <person name="Gelbart W."/>
            <person name="Iyer V.N."/>
            <person name="Pollard D.A."/>
            <person name="Sackton T.B."/>
            <person name="Larracuente A.M."/>
            <person name="Singh N.D."/>
            <person name="Abad J.P."/>
            <person name="Abt D.N."/>
            <person name="Adryan B."/>
            <person name="Aguade M."/>
            <person name="Akashi H."/>
            <person name="Anderson W.W."/>
            <person name="Aquadro C.F."/>
            <person name="Ardell D.H."/>
            <person name="Arguello R."/>
            <person name="Artieri C.G."/>
            <person name="Barbash D.A."/>
            <person name="Barker D."/>
            <person name="Barsanti P."/>
            <person name="Batterham P."/>
            <person name="Batzoglou S."/>
            <person name="Begun D."/>
            <person name="Bhutkar A."/>
            <person name="Blanco E."/>
            <person name="Bosak S.A."/>
            <person name="Bradley R.K."/>
            <person name="Brand A.D."/>
            <person name="Brent M.R."/>
            <person name="Brooks A.N."/>
            <person name="Brown R.H."/>
            <person name="Butlin R.K."/>
            <person name="Caggese C."/>
            <person name="Calvi B.R."/>
            <person name="Bernardo de Carvalho A."/>
            <person name="Caspi A."/>
            <person name="Castrezana S."/>
            <person name="Celniker S.E."/>
            <person name="Chang J.L."/>
            <person name="Chapple C."/>
            <person name="Chatterji S."/>
            <person name="Chinwalla A."/>
            <person name="Civetta A."/>
            <person name="Clifton S.W."/>
            <person name="Comeron J.M."/>
            <person name="Costello J.C."/>
            <person name="Coyne J.A."/>
            <person name="Daub J."/>
            <person name="David R.G."/>
            <person name="Delcher A.L."/>
            <person name="Delehaunty K."/>
            <person name="Do C.B."/>
            <person name="Ebling H."/>
            <person name="Edwards K."/>
            <person name="Eickbush T."/>
            <person name="Evans J.D."/>
            <person name="Filipski A."/>
            <person name="Findeiss S."/>
            <person name="Freyhult E."/>
            <person name="Fulton L."/>
            <person name="Fulton R."/>
            <person name="Garcia A.C."/>
            <person name="Gardiner A."/>
            <person name="Garfield D.A."/>
            <person name="Garvin B.E."/>
            <person name="Gibson G."/>
            <person name="Gilbert D."/>
            <person name="Gnerre S."/>
            <person name="Godfrey J."/>
            <person name="Good R."/>
            <person name="Gotea V."/>
            <person name="Gravely B."/>
            <person name="Greenberg A.J."/>
            <person name="Griffiths-Jones S."/>
            <person name="Gross S."/>
            <person name="Guigo R."/>
            <person name="Gustafson E.A."/>
            <person name="Haerty W."/>
            <person name="Hahn M.W."/>
            <person name="Halligan D.L."/>
            <person name="Halpern A.L."/>
            <person name="Halter G.M."/>
            <person name="Han M.V."/>
            <person name="Heger A."/>
            <person name="Hillier L."/>
            <person name="Hinrichs A.S."/>
            <person name="Holmes I."/>
            <person name="Hoskins R.A."/>
            <person name="Hubisz M.J."/>
            <person name="Hultmark D."/>
            <person name="Huntley M.A."/>
            <person name="Jaffe D.B."/>
            <person name="Jagadeeshan S."/>
            <person name="Jeck W.R."/>
            <person name="Johnson J."/>
            <person name="Jones C.D."/>
            <person name="Jordan W.C."/>
            <person name="Karpen G.H."/>
            <person name="Kataoka E."/>
            <person name="Keightley P.D."/>
            <person name="Kheradpour P."/>
            <person name="Kirkness E.F."/>
            <person name="Koerich L.B."/>
            <person name="Kristiansen K."/>
            <person name="Kudrna D."/>
            <person name="Kulathinal R.J."/>
            <person name="Kumar S."/>
            <person name="Kwok R."/>
            <person name="Lander E."/>
            <person name="Langley C.H."/>
            <person name="Lapoint R."/>
            <person name="Lazzaro B.P."/>
            <person name="Lee S.J."/>
            <person name="Levesque L."/>
            <person name="Li R."/>
            <person name="Lin C.F."/>
            <person name="Lin M.F."/>
            <person name="Lindblad-Toh K."/>
            <person name="Llopart A."/>
            <person name="Long M."/>
            <person name="Low L."/>
            <person name="Lozovsky E."/>
            <person name="Lu J."/>
            <person name="Luo M."/>
            <person name="Machado C.A."/>
            <person name="Makalowski W."/>
            <person name="Marzo M."/>
            <person name="Matsuda M."/>
            <person name="Matzkin L."/>
            <person name="McAllister B."/>
            <person name="McBride C.S."/>
            <person name="McKernan B."/>
            <person name="McKernan K."/>
            <person name="Mendez-Lago M."/>
            <person name="Minx P."/>
            <person name="Mollenhauer M.U."/>
            <person name="Montooth K."/>
            <person name="Mount S.M."/>
            <person name="Mu X."/>
            <person name="Myers E."/>
            <person name="Negre B."/>
            <person name="Newfeld S."/>
            <person name="Nielsen R."/>
            <person name="Noor M.A."/>
            <person name="O'Grady P."/>
            <person name="Pachter L."/>
            <person name="Papaceit M."/>
            <person name="Parisi M.J."/>
            <person name="Parisi M."/>
            <person name="Parts L."/>
            <person name="Pedersen J.S."/>
            <person name="Pesole G."/>
            <person name="Phillippy A.M."/>
            <person name="Ponting C.P."/>
            <person name="Pop M."/>
            <person name="Porcelli D."/>
            <person name="Powell J.R."/>
            <person name="Prohaska S."/>
            <person name="Pruitt K."/>
            <person name="Puig M."/>
            <person name="Quesneville H."/>
            <person name="Ram K.R."/>
            <person name="Rand D."/>
            <person name="Rasmussen M.D."/>
            <person name="Reed L.K."/>
            <person name="Reenan R."/>
            <person name="Reily A."/>
            <person name="Remington K.A."/>
            <person name="Rieger T.T."/>
            <person name="Ritchie M.G."/>
            <person name="Robin C."/>
            <person name="Rogers Y.H."/>
            <person name="Rohde C."/>
            <person name="Rozas J."/>
            <person name="Rubenfield M.J."/>
            <person name="Ruiz A."/>
            <person name="Russo S."/>
            <person name="Salzberg S.L."/>
            <person name="Sanchez-Gracia A."/>
            <person name="Saranga D.J."/>
            <person name="Sato H."/>
            <person name="Schaeffer S.W."/>
            <person name="Schatz M.C."/>
            <person name="Schlenke T."/>
            <person name="Schwartz R."/>
            <person name="Segarra C."/>
            <person name="Singh R.S."/>
            <person name="Sirot L."/>
            <person name="Sirota M."/>
            <person name="Sisneros N.B."/>
            <person name="Smith C.D."/>
            <person name="Smith T.F."/>
            <person name="Spieth J."/>
            <person name="Stage D.E."/>
            <person name="Stark A."/>
            <person name="Stephan W."/>
            <person name="Strausberg R.L."/>
            <person name="Strempel S."/>
            <person name="Sturgill D."/>
            <person name="Sutton G."/>
            <person name="Sutton G.G."/>
            <person name="Tao W."/>
            <person name="Teichmann S."/>
            <person name="Tobari Y.N."/>
            <person name="Tomimura Y."/>
            <person name="Tsolas J.M."/>
            <person name="Valente V.L."/>
            <person name="Venter E."/>
            <person name="Venter J.C."/>
            <person name="Vicario S."/>
            <person name="Vieira F.G."/>
            <person name="Vilella A.J."/>
            <person name="Villasante A."/>
            <person name="Walenz B."/>
            <person name="Wang J."/>
            <person name="Wasserman M."/>
            <person name="Watts T."/>
            <person name="Wilson D."/>
            <person name="Wilson R.K."/>
            <person name="Wing R.A."/>
            <person name="Wolfner M.F."/>
            <person name="Wong A."/>
            <person name="Wong G.K."/>
            <person name="Wu C.I."/>
            <person name="Wu G."/>
            <person name="Yamamoto D."/>
            <person name="Yang H.P."/>
            <person name="Yang S.P."/>
            <person name="Yorke J.A."/>
            <person name="Yoshida K."/>
            <person name="Zdobnov E."/>
            <person name="Zhang P."/>
            <person name="Zhang Y."/>
            <person name="Zimin A.V."/>
            <person name="Baldwin J."/>
            <person name="Abdouelleil A."/>
            <person name="Abdulkadir J."/>
            <person name="Abebe A."/>
            <person name="Abera B."/>
            <person name="Abreu J."/>
            <person name="Acer S.C."/>
            <person name="Aftuck L."/>
            <person name="Alexander A."/>
            <person name="An P."/>
            <person name="Anderson E."/>
            <person name="Anderson S."/>
            <person name="Arachi H."/>
            <person name="Azer M."/>
            <person name="Bachantsang P."/>
            <person name="Barry A."/>
            <person name="Bayul T."/>
            <person name="Berlin A."/>
            <person name="Bessette D."/>
            <person name="Bloom T."/>
            <person name="Blye J."/>
            <person name="Boguslavskiy L."/>
            <person name="Bonnet C."/>
            <person name="Boukhgalter B."/>
            <person name="Bourzgui I."/>
            <person name="Brown A."/>
            <person name="Cahill P."/>
            <person name="Channer S."/>
            <person name="Cheshatsang Y."/>
            <person name="Chuda L."/>
            <person name="Citroen M."/>
            <person name="Collymore A."/>
            <person name="Cooke P."/>
            <person name="Costello M."/>
            <person name="D'Aco K."/>
            <person name="Daza R."/>
            <person name="De Haan G."/>
            <person name="DeGray S."/>
            <person name="DeMaso C."/>
            <person name="Dhargay N."/>
            <person name="Dooley K."/>
            <person name="Dooley E."/>
            <person name="Doricent M."/>
            <person name="Dorje P."/>
            <person name="Dorjee K."/>
            <person name="Dupes A."/>
            <person name="Elong R."/>
            <person name="Falk J."/>
            <person name="Farina A."/>
            <person name="Faro S."/>
            <person name="Ferguson D."/>
            <person name="Fisher S."/>
            <person name="Foley C.D."/>
            <person name="Franke A."/>
            <person name="Friedrich D."/>
            <person name="Gadbois L."/>
            <person name="Gearin G."/>
            <person name="Gearin C.R."/>
            <person name="Giannoukos G."/>
            <person name="Goode T."/>
            <person name="Graham J."/>
            <person name="Grandbois E."/>
            <person name="Grewal S."/>
            <person name="Gyaltsen K."/>
            <person name="Hafez N."/>
            <person name="Hagos B."/>
            <person name="Hall J."/>
            <person name="Henson C."/>
            <person name="Hollinger A."/>
            <person name="Honan T."/>
            <person name="Huard M.D."/>
            <person name="Hughes L."/>
            <person name="Hurhula B."/>
            <person name="Husby M.E."/>
            <person name="Kamat A."/>
            <person name="Kanga B."/>
            <person name="Kashin S."/>
            <person name="Khazanovich D."/>
            <person name="Kisner P."/>
            <person name="Lance K."/>
            <person name="Lara M."/>
            <person name="Lee W."/>
            <person name="Lennon N."/>
            <person name="Letendre F."/>
            <person name="LeVine R."/>
            <person name="Lipovsky A."/>
            <person name="Liu X."/>
            <person name="Liu J."/>
            <person name="Liu S."/>
            <person name="Lokyitsang T."/>
            <person name="Lokyitsang Y."/>
            <person name="Lubonja R."/>
            <person name="Lui A."/>
            <person name="MacDonald P."/>
            <person name="Magnisalis V."/>
            <person name="Maru K."/>
            <person name="Matthews C."/>
            <person name="McCusker W."/>
            <person name="McDonough S."/>
            <person name="Mehta T."/>
            <person name="Meldrim J."/>
            <person name="Meneus L."/>
            <person name="Mihai O."/>
            <person name="Mihalev A."/>
            <person name="Mihova T."/>
            <person name="Mittelman R."/>
            <person name="Mlenga V."/>
            <person name="Montmayeur A."/>
            <person name="Mulrain L."/>
            <person name="Navidi A."/>
            <person name="Naylor J."/>
            <person name="Negash T."/>
            <person name="Nguyen T."/>
            <person name="Nguyen N."/>
            <person name="Nicol R."/>
            <person name="Norbu C."/>
            <person name="Norbu N."/>
            <person name="Novod N."/>
            <person name="O'Neill B."/>
            <person name="Osman S."/>
            <person name="Markiewicz E."/>
            <person name="Oyono O.L."/>
            <person name="Patti C."/>
            <person name="Phunkhang P."/>
            <person name="Pierre F."/>
            <person name="Priest M."/>
            <person name="Raghuraman S."/>
            <person name="Rege F."/>
            <person name="Reyes R."/>
            <person name="Rise C."/>
            <person name="Rogov P."/>
            <person name="Ross K."/>
            <person name="Ryan E."/>
            <person name="Settipalli S."/>
            <person name="Shea T."/>
            <person name="Sherpa N."/>
            <person name="Shi L."/>
            <person name="Shih D."/>
            <person name="Sparrow T."/>
            <person name="Spaulding J."/>
            <person name="Stalker J."/>
            <person name="Stange-Thomann N."/>
            <person name="Stavropoulos S."/>
            <person name="Stone C."/>
            <person name="Strader C."/>
            <person name="Tesfaye S."/>
            <person name="Thomson T."/>
            <person name="Thoulutsang Y."/>
            <person name="Thoulutsang D."/>
            <person name="Topham K."/>
            <person name="Topping I."/>
            <person name="Tsamla T."/>
            <person name="Vassiliev H."/>
            <person name="Vo A."/>
            <person name="Wangchuk T."/>
            <person name="Wangdi T."/>
            <person name="Weiand M."/>
            <person name="Wilkinson J."/>
            <person name="Wilson A."/>
            <person name="Yadav S."/>
            <person name="Young G."/>
            <person name="Yu Q."/>
            <person name="Zembek L."/>
            <person name="Zhong D."/>
            <person name="Zimmer A."/>
            <person name="Zwirko Z."/>
            <person name="Jaffe D.B."/>
            <person name="Alvarez P."/>
            <person name="Brockman W."/>
            <person name="Butler J."/>
            <person name="Chin C."/>
            <person name="Gnerre S."/>
            <person name="Grabherr M."/>
            <person name="Kleber M."/>
            <person name="Mauceli E."/>
            <person name="MacCallum I."/>
        </authorList>
    </citation>
    <scope>NUCLEOTIDE SEQUENCE [LARGE SCALE GENOMIC DNA]</scope>
    <source>
        <strain evidence="3">Tucson 15010-1051.87</strain>
    </source>
</reference>
<organism evidence="2 3">
    <name type="scientific">Drosophila virilis</name>
    <name type="common">Fruit fly</name>
    <dbReference type="NCBI Taxonomy" id="7244"/>
    <lineage>
        <taxon>Eukaryota</taxon>
        <taxon>Metazoa</taxon>
        <taxon>Ecdysozoa</taxon>
        <taxon>Arthropoda</taxon>
        <taxon>Hexapoda</taxon>
        <taxon>Insecta</taxon>
        <taxon>Pterygota</taxon>
        <taxon>Neoptera</taxon>
        <taxon>Endopterygota</taxon>
        <taxon>Diptera</taxon>
        <taxon>Brachycera</taxon>
        <taxon>Muscomorpha</taxon>
        <taxon>Ephydroidea</taxon>
        <taxon>Drosophilidae</taxon>
        <taxon>Drosophila</taxon>
    </lineage>
</organism>
<protein>
    <submittedName>
        <fullName evidence="2">Uncharacterized protein, isoform A</fullName>
    </submittedName>
</protein>
<dbReference type="OrthoDB" id="421951at2759"/>
<dbReference type="STRING" id="7244.B4M5C5"/>
<dbReference type="SUPFAM" id="SSF53474">
    <property type="entry name" value="alpha/beta-Hydrolases"/>
    <property type="match status" value="1"/>
</dbReference>
<dbReference type="GO" id="GO:0005634">
    <property type="term" value="C:nucleus"/>
    <property type="evidence" value="ECO:0007669"/>
    <property type="project" value="TreeGrafter"/>
</dbReference>
<sequence>MWRRFINTMQSIPTGHINNCRKCTMSEPSARNCQEAIARLREFGYAFNEAGQLRKIDKISGEPGEEPYEFKISDNQAKNQEHYEQLANQIPEIIYELLEKNGLKRTYIPKGVPIEHSTFVFSQPQPLSQSKKLLVLIHGSGYVLAGQWARRLIINNSLDHGTQLPYIQRAQKLGYDILVTNTNDTTRMIKGKRTPIKGLENSMTHAAYVWEHIIMPSQPKSVAIVAHSFGGAVSRALTEKYTKFFKEKVYAIALTDGTVGHPPAGCQKYFLDVTCNWVSSNEPLDTDLTQGDVAENITCVSAGHPEHEWTSYSAIESVFKFLEKKYEQHVKAKQVV</sequence>
<dbReference type="InParanoid" id="B4M5C5"/>
<name>B4M5C5_DROVI</name>
<dbReference type="Proteomes" id="UP000008792">
    <property type="component" value="Unassembled WGS sequence"/>
</dbReference>
<feature type="domain" description="Arb2" evidence="1">
    <location>
        <begin position="39"/>
        <end position="284"/>
    </location>
</feature>
<gene>
    <name evidence="2" type="primary">Dvir\GJ10059</name>
    <name evidence="2" type="ORF">Dvir_GJ10059</name>
</gene>
<dbReference type="FunCoup" id="B4M5C5">
    <property type="interactions" value="2371"/>
</dbReference>
<evidence type="ECO:0000313" key="2">
    <source>
        <dbReference type="EMBL" id="EDW59836.2"/>
    </source>
</evidence>
<keyword evidence="3" id="KW-1185">Reference proteome</keyword>
<dbReference type="Pfam" id="PF22749">
    <property type="entry name" value="Arb2"/>
    <property type="match status" value="1"/>
</dbReference>
<dbReference type="EMBL" id="CH940652">
    <property type="protein sequence ID" value="EDW59836.2"/>
    <property type="molecule type" value="Genomic_DNA"/>
</dbReference>
<dbReference type="AlphaFoldDB" id="B4M5C5"/>
<dbReference type="PANTHER" id="PTHR21357">
    <property type="entry name" value="FAM172 FAMILY PROTEIN HOMOLOG CG10038"/>
    <property type="match status" value="1"/>
</dbReference>
<proteinExistence type="predicted"/>
<dbReference type="Gene3D" id="3.40.50.1820">
    <property type="entry name" value="alpha/beta hydrolase"/>
    <property type="match status" value="1"/>
</dbReference>
<dbReference type="PANTHER" id="PTHR21357:SF4">
    <property type="entry name" value="FAM172 FAMILY PROTEIN HOMOLOG CG10038"/>
    <property type="match status" value="1"/>
</dbReference>
<dbReference type="InterPro" id="IPR053858">
    <property type="entry name" value="Arb2_dom"/>
</dbReference>
<dbReference type="GO" id="GO:0031048">
    <property type="term" value="P:regulatory ncRNA-mediated heterochromatin formation"/>
    <property type="evidence" value="ECO:0007669"/>
    <property type="project" value="TreeGrafter"/>
</dbReference>
<evidence type="ECO:0000259" key="1">
    <source>
        <dbReference type="Pfam" id="PF22749"/>
    </source>
</evidence>
<accession>B4M5C5</accession>